<evidence type="ECO:0000313" key="3">
    <source>
        <dbReference type="Proteomes" id="UP000249542"/>
    </source>
</evidence>
<feature type="signal peptide" evidence="1">
    <location>
        <begin position="1"/>
        <end position="20"/>
    </location>
</feature>
<keyword evidence="3" id="KW-1185">Reference proteome</keyword>
<sequence>MKKLLFLCLAFIVSSLSAQADLSGIIINEETREPLAFVNITINHNTKTGVITDIDGMFTIKQNEKINTITCSYLGFESKTLQISGHNYLRISLSPKEDQLEEVILSAKNPAHAIIEKVIAKREENNPNNIKSFQYTSYNKTIFDFVATDKETDSVMNSVFKGGHLTVMESVTQKKFIAPNLSEETVIGNKVSGFKNPYFATLATDMQPFSFYDENIKLLEIPFLNPISNGALKKYEFRLTETLYKGEDKIHLISFKPIPNKNFEGLKGVLYINTNNYALQNVIAEPANGLKMDLKIQQQYQFLENKYWFPEQLNYELQVHTVSEDGDILKVNGKSYINEVDFNSEIKKKEFSALSVKIEEQAAKRDSLFWTQYRVDPLRNKEAITYQVMDSLGEKYKFDRILSYMEKLPQGRIPVKFIDIDLTKTFIYNQFEGYRLGTGLYTNEKLFKDTSLGGFFGYGLQDNRWKYGLEAKHIINRENEFFIKTSYQNNVKEIGSYGLPISNQIFGGLRDFMASKMDHLQQYKIETGFRIFKYLKVNVSGQQDKISPLGNYGFETPVFIPNDYQHTAASVRLRYAFREKLIQTPHQNVSLGTSYPVFTLNYTKGFDNILEGELDYQKIEFRVEQDFFLRNFGETSYRLQAGYINKVLPNGLMFTGEGSYDPDILFLIENTFQTQTPYEFLSQEYVDLFLSHNFGSLLFKKGDFNPEIIIHHNFGWGNLDDHTLNFKTKKNIYLEAGLQLGRLVKINYFNMGYFSINAGAFYRYGAYHLDSFDDNFTFKIGLGFSFN</sequence>
<name>A0A2W7I4R6_9FLAO</name>
<proteinExistence type="predicted"/>
<dbReference type="RefSeq" id="WP_111540831.1">
    <property type="nucleotide sequence ID" value="NZ_QKYV01000004.1"/>
</dbReference>
<dbReference type="GO" id="GO:0004180">
    <property type="term" value="F:carboxypeptidase activity"/>
    <property type="evidence" value="ECO:0007669"/>
    <property type="project" value="UniProtKB-KW"/>
</dbReference>
<dbReference type="InterPro" id="IPR008969">
    <property type="entry name" value="CarboxyPept-like_regulatory"/>
</dbReference>
<organism evidence="2 3">
    <name type="scientific">Mesonia algae</name>
    <dbReference type="NCBI Taxonomy" id="213248"/>
    <lineage>
        <taxon>Bacteria</taxon>
        <taxon>Pseudomonadati</taxon>
        <taxon>Bacteroidota</taxon>
        <taxon>Flavobacteriia</taxon>
        <taxon>Flavobacteriales</taxon>
        <taxon>Flavobacteriaceae</taxon>
        <taxon>Mesonia</taxon>
    </lineage>
</organism>
<dbReference type="Gene3D" id="2.60.40.1120">
    <property type="entry name" value="Carboxypeptidase-like, regulatory domain"/>
    <property type="match status" value="1"/>
</dbReference>
<comment type="caution">
    <text evidence="2">The sequence shown here is derived from an EMBL/GenBank/DDBJ whole genome shotgun (WGS) entry which is preliminary data.</text>
</comment>
<dbReference type="Proteomes" id="UP000249542">
    <property type="component" value="Unassembled WGS sequence"/>
</dbReference>
<dbReference type="SUPFAM" id="SSF49464">
    <property type="entry name" value="Carboxypeptidase regulatory domain-like"/>
    <property type="match status" value="1"/>
</dbReference>
<keyword evidence="1" id="KW-0732">Signal</keyword>
<dbReference type="Pfam" id="PF18939">
    <property type="entry name" value="DUF5686"/>
    <property type="match status" value="1"/>
</dbReference>
<evidence type="ECO:0000313" key="2">
    <source>
        <dbReference type="EMBL" id="PZW40442.1"/>
    </source>
</evidence>
<gene>
    <name evidence="2" type="ORF">LX95_01505</name>
</gene>
<keyword evidence="2" id="KW-0645">Protease</keyword>
<keyword evidence="2" id="KW-0121">Carboxypeptidase</keyword>
<reference evidence="2 3" key="1">
    <citation type="submission" date="2018-06" db="EMBL/GenBank/DDBJ databases">
        <title>Genomic Encyclopedia of Archaeal and Bacterial Type Strains, Phase II (KMG-II): from individual species to whole genera.</title>
        <authorList>
            <person name="Goeker M."/>
        </authorList>
    </citation>
    <scope>NUCLEOTIDE SEQUENCE [LARGE SCALE GENOMIC DNA]</scope>
    <source>
        <strain evidence="2 3">DSM 15361</strain>
    </source>
</reference>
<dbReference type="InterPro" id="IPR043741">
    <property type="entry name" value="DUF5686"/>
</dbReference>
<protein>
    <submittedName>
        <fullName evidence="2">Carboxypeptidase-like protein</fullName>
    </submittedName>
</protein>
<dbReference type="Pfam" id="PF13715">
    <property type="entry name" value="CarbopepD_reg_2"/>
    <property type="match status" value="1"/>
</dbReference>
<keyword evidence="2" id="KW-0378">Hydrolase</keyword>
<dbReference type="AlphaFoldDB" id="A0A2W7I4R6"/>
<evidence type="ECO:0000256" key="1">
    <source>
        <dbReference type="SAM" id="SignalP"/>
    </source>
</evidence>
<feature type="chain" id="PRO_5015931728" evidence="1">
    <location>
        <begin position="21"/>
        <end position="787"/>
    </location>
</feature>
<accession>A0A2W7I4R6</accession>
<dbReference type="EMBL" id="QKYV01000004">
    <property type="protein sequence ID" value="PZW40442.1"/>
    <property type="molecule type" value="Genomic_DNA"/>
</dbReference>